<sequence length="58" mass="7205">MNYIAEWLDGYRRFWELRMERIEEYLRKLQEKDREVLDTRSKSAVKNTGKVDRDDSKH</sequence>
<reference evidence="2 3" key="1">
    <citation type="submission" date="2024-01" db="EMBL/GenBank/DDBJ databases">
        <title>Uliginosibacterium soil sp. nov.</title>
        <authorList>
            <person name="Lv Y."/>
        </authorList>
    </citation>
    <scope>NUCLEOTIDE SEQUENCE [LARGE SCALE GENOMIC DNA]</scope>
    <source>
        <strain evidence="2 3">H3</strain>
    </source>
</reference>
<evidence type="ECO:0000313" key="3">
    <source>
        <dbReference type="Proteomes" id="UP001331561"/>
    </source>
</evidence>
<gene>
    <name evidence="2" type="ORF">VVD49_16970</name>
</gene>
<dbReference type="EMBL" id="JAYXHS010000003">
    <property type="protein sequence ID" value="MEC5387425.1"/>
    <property type="molecule type" value="Genomic_DNA"/>
</dbReference>
<feature type="compositionally biased region" description="Basic and acidic residues" evidence="1">
    <location>
        <begin position="49"/>
        <end position="58"/>
    </location>
</feature>
<evidence type="ECO:0000256" key="1">
    <source>
        <dbReference type="SAM" id="MobiDB-lite"/>
    </source>
</evidence>
<protein>
    <submittedName>
        <fullName evidence="2">Uncharacterized protein</fullName>
    </submittedName>
</protein>
<dbReference type="Proteomes" id="UP001331561">
    <property type="component" value="Unassembled WGS sequence"/>
</dbReference>
<comment type="caution">
    <text evidence="2">The sequence shown here is derived from an EMBL/GenBank/DDBJ whole genome shotgun (WGS) entry which is preliminary data.</text>
</comment>
<dbReference type="RefSeq" id="WP_327600394.1">
    <property type="nucleotide sequence ID" value="NZ_JAYXHS010000003.1"/>
</dbReference>
<accession>A0ABU6K831</accession>
<organism evidence="2 3">
    <name type="scientific">Uliginosibacterium silvisoli</name>
    <dbReference type="NCBI Taxonomy" id="3114758"/>
    <lineage>
        <taxon>Bacteria</taxon>
        <taxon>Pseudomonadati</taxon>
        <taxon>Pseudomonadota</taxon>
        <taxon>Betaproteobacteria</taxon>
        <taxon>Rhodocyclales</taxon>
        <taxon>Zoogloeaceae</taxon>
        <taxon>Uliginosibacterium</taxon>
    </lineage>
</organism>
<proteinExistence type="predicted"/>
<keyword evidence="3" id="KW-1185">Reference proteome</keyword>
<feature type="region of interest" description="Disordered" evidence="1">
    <location>
        <begin position="34"/>
        <end position="58"/>
    </location>
</feature>
<evidence type="ECO:0000313" key="2">
    <source>
        <dbReference type="EMBL" id="MEC5387425.1"/>
    </source>
</evidence>
<name>A0ABU6K831_9RHOO</name>